<organism evidence="1 2">
    <name type="scientific">Acetobacter peroxydans</name>
    <dbReference type="NCBI Taxonomy" id="104098"/>
    <lineage>
        <taxon>Bacteria</taxon>
        <taxon>Pseudomonadati</taxon>
        <taxon>Pseudomonadota</taxon>
        <taxon>Alphaproteobacteria</taxon>
        <taxon>Acetobacterales</taxon>
        <taxon>Acetobacteraceae</taxon>
        <taxon>Acetobacter</taxon>
    </lineage>
</organism>
<sequence>MAIGIMMMPVLMKWRRTVIAKDAQLRQVTSLIYQYGRWHDHAAKRQPQKQGKQNQRPEDHQLCRTVHASVHKRGILHRPVFGQTDFNHGYPTLM</sequence>
<comment type="caution">
    <text evidence="1">The sequence shown here is derived from an EMBL/GenBank/DDBJ whole genome shotgun (WGS) entry which is preliminary data.</text>
</comment>
<evidence type="ECO:0000313" key="1">
    <source>
        <dbReference type="EMBL" id="GEB86076.1"/>
    </source>
</evidence>
<name>A0A4Y3TUG5_9PROT</name>
<dbReference type="Proteomes" id="UP000317730">
    <property type="component" value="Unassembled WGS sequence"/>
</dbReference>
<keyword evidence="2" id="KW-1185">Reference proteome</keyword>
<dbReference type="AlphaFoldDB" id="A0A4Y3TUG5"/>
<gene>
    <name evidence="1" type="ORF">APE01nite_18730</name>
</gene>
<dbReference type="EMBL" id="BJMV01000009">
    <property type="protein sequence ID" value="GEB86076.1"/>
    <property type="molecule type" value="Genomic_DNA"/>
</dbReference>
<protein>
    <submittedName>
        <fullName evidence="1">Uncharacterized protein</fullName>
    </submittedName>
</protein>
<proteinExistence type="predicted"/>
<reference evidence="1 2" key="1">
    <citation type="submission" date="2019-06" db="EMBL/GenBank/DDBJ databases">
        <title>Whole genome shotgun sequence of Acetobacter peroxydans NBRC 13755.</title>
        <authorList>
            <person name="Hosoyama A."/>
            <person name="Uohara A."/>
            <person name="Ohji S."/>
            <person name="Ichikawa N."/>
        </authorList>
    </citation>
    <scope>NUCLEOTIDE SEQUENCE [LARGE SCALE GENOMIC DNA]</scope>
    <source>
        <strain evidence="1 2">NBRC 13755</strain>
    </source>
</reference>
<accession>A0A4Y3TUG5</accession>
<evidence type="ECO:0000313" key="2">
    <source>
        <dbReference type="Proteomes" id="UP000317730"/>
    </source>
</evidence>